<gene>
    <name evidence="1" type="ORF">HPS56_02465</name>
</gene>
<keyword evidence="2" id="KW-1185">Reference proteome</keyword>
<evidence type="ECO:0000313" key="2">
    <source>
        <dbReference type="Proteomes" id="UP000714420"/>
    </source>
</evidence>
<accession>A0ABX2AJD4</accession>
<comment type="caution">
    <text evidence="1">The sequence shown here is derived from an EMBL/GenBank/DDBJ whole genome shotgun (WGS) entry which is preliminary data.</text>
</comment>
<dbReference type="EMBL" id="JABKKF010000002">
    <property type="protein sequence ID" value="NPD91223.1"/>
    <property type="molecule type" value="Genomic_DNA"/>
</dbReference>
<reference evidence="1 2" key="1">
    <citation type="submission" date="2020-05" db="EMBL/GenBank/DDBJ databases">
        <title>Distinct polysaccharide utilization as determinants for interspecies competition between intestinal Prevotella spp.</title>
        <authorList>
            <person name="Galvez E.J.C."/>
            <person name="Iljazovic A."/>
            <person name="Strowig T."/>
        </authorList>
    </citation>
    <scope>NUCLEOTIDE SEQUENCE [LARGE SCALE GENOMIC DNA]</scope>
    <source>
        <strain evidence="1 2">PMUR</strain>
    </source>
</reference>
<evidence type="ECO:0000313" key="1">
    <source>
        <dbReference type="EMBL" id="NPD91223.1"/>
    </source>
</evidence>
<dbReference type="RefSeq" id="WP_172273352.1">
    <property type="nucleotide sequence ID" value="NZ_CASGMU010000002.1"/>
</dbReference>
<evidence type="ECO:0008006" key="3">
    <source>
        <dbReference type="Google" id="ProtNLM"/>
    </source>
</evidence>
<protein>
    <recommendedName>
        <fullName evidence="3">Sensory transduction regulator</fullName>
    </recommendedName>
</protein>
<proteinExistence type="predicted"/>
<sequence>MYAQNYNSAQENMRNQIVNYLAKQGYTAEKQDDGLKFKNEGTNYYIEISKEDVSPMYLRLCRYVKYSDSLKQETVIKQLKSYNTKLGVKVCCTDNGIVISTEMFVASSTDFTDIFPILLSQIKATYKTINE</sequence>
<dbReference type="Proteomes" id="UP000714420">
    <property type="component" value="Unassembled WGS sequence"/>
</dbReference>
<organism evidence="1 2">
    <name type="scientific">Xylanibacter muris</name>
    <dbReference type="NCBI Taxonomy" id="2736290"/>
    <lineage>
        <taxon>Bacteria</taxon>
        <taxon>Pseudomonadati</taxon>
        <taxon>Bacteroidota</taxon>
        <taxon>Bacteroidia</taxon>
        <taxon>Bacteroidales</taxon>
        <taxon>Prevotellaceae</taxon>
        <taxon>Xylanibacter</taxon>
    </lineage>
</organism>
<name>A0ABX2AJD4_9BACT</name>